<organism evidence="2 3">
    <name type="scientific">Nocardioides islandensis</name>
    <dbReference type="NCBI Taxonomy" id="433663"/>
    <lineage>
        <taxon>Bacteria</taxon>
        <taxon>Bacillati</taxon>
        <taxon>Actinomycetota</taxon>
        <taxon>Actinomycetes</taxon>
        <taxon>Propionibacteriales</taxon>
        <taxon>Nocardioidaceae</taxon>
        <taxon>Nocardioides</taxon>
    </lineage>
</organism>
<dbReference type="InterPro" id="IPR029058">
    <property type="entry name" value="AB_hydrolase_fold"/>
</dbReference>
<dbReference type="GO" id="GO:0016787">
    <property type="term" value="F:hydrolase activity"/>
    <property type="evidence" value="ECO:0007669"/>
    <property type="project" value="UniProtKB-KW"/>
</dbReference>
<dbReference type="PANTHER" id="PTHR46438">
    <property type="entry name" value="ALPHA/BETA-HYDROLASES SUPERFAMILY PROTEIN"/>
    <property type="match status" value="1"/>
</dbReference>
<evidence type="ECO:0000259" key="1">
    <source>
        <dbReference type="Pfam" id="PF12697"/>
    </source>
</evidence>
<feature type="domain" description="AB hydrolase-1" evidence="1">
    <location>
        <begin position="31"/>
        <end position="261"/>
    </location>
</feature>
<dbReference type="Proteomes" id="UP000640489">
    <property type="component" value="Unassembled WGS sequence"/>
</dbReference>
<dbReference type="InterPro" id="IPR000073">
    <property type="entry name" value="AB_hydrolase_1"/>
</dbReference>
<dbReference type="Gene3D" id="3.40.50.1820">
    <property type="entry name" value="alpha/beta hydrolase"/>
    <property type="match status" value="1"/>
</dbReference>
<protein>
    <submittedName>
        <fullName evidence="2">Alpha/beta fold hydrolase</fullName>
    </submittedName>
</protein>
<name>A0A930VF44_9ACTN</name>
<accession>A0A930VF44</accession>
<dbReference type="SUPFAM" id="SSF53474">
    <property type="entry name" value="alpha/beta-Hydrolases"/>
    <property type="match status" value="1"/>
</dbReference>
<evidence type="ECO:0000313" key="3">
    <source>
        <dbReference type="Proteomes" id="UP000640489"/>
    </source>
</evidence>
<dbReference type="AlphaFoldDB" id="A0A930VF44"/>
<dbReference type="PRINTS" id="PR00111">
    <property type="entry name" value="ABHYDROLASE"/>
</dbReference>
<dbReference type="Pfam" id="PF12697">
    <property type="entry name" value="Abhydrolase_6"/>
    <property type="match status" value="1"/>
</dbReference>
<evidence type="ECO:0000313" key="2">
    <source>
        <dbReference type="EMBL" id="MBF4764476.1"/>
    </source>
</evidence>
<keyword evidence="3" id="KW-1185">Reference proteome</keyword>
<reference evidence="2" key="1">
    <citation type="submission" date="2020-11" db="EMBL/GenBank/DDBJ databases">
        <title>Nocardioides sp. nov., isolated from Soil of Cynanchum wilfordii Hemsley rhizosphere.</title>
        <authorList>
            <person name="Lee J.-S."/>
            <person name="Suh M.K."/>
            <person name="Kim J.-S."/>
        </authorList>
    </citation>
    <scope>NUCLEOTIDE SEQUENCE</scope>
    <source>
        <strain evidence="2">KCTC 19275</strain>
    </source>
</reference>
<comment type="caution">
    <text evidence="2">The sequence shown here is derived from an EMBL/GenBank/DDBJ whole genome shotgun (WGS) entry which is preliminary data.</text>
</comment>
<sequence length="276" mass="29886">MERMHWHRTTVQGRPASFGLVAAAGPAQGTLVFLHGWALSDRTYRRSLEPLARKGFTVLAPSLPGFGGSAELPADDRTLAAYGRWVRDFLDDRGIGEPVTLVGHSFGGAVAIKTAHDHPGLVSRLVLVNAIGGATWSQDGTLRMSDRPLGDWGVHLGAELVSVRGLTRLLPVVAHDALVHAVLRPGVLWRVGALARQADLGPELEELKRRRLPIAVLWGREDKVVPWACAESLIKALGDPDVRTVPGHHGWIISDPDRFAELLTNVLDLSEKPLAS</sequence>
<dbReference type="EMBL" id="JADKPN010000009">
    <property type="protein sequence ID" value="MBF4764476.1"/>
    <property type="molecule type" value="Genomic_DNA"/>
</dbReference>
<keyword evidence="2" id="KW-0378">Hydrolase</keyword>
<gene>
    <name evidence="2" type="ORF">ISU07_15185</name>
</gene>
<proteinExistence type="predicted"/>